<comment type="caution">
    <text evidence="3">The sequence shown here is derived from an EMBL/GenBank/DDBJ whole genome shotgun (WGS) entry which is preliminary data.</text>
</comment>
<protein>
    <submittedName>
        <fullName evidence="3">Uncharacterized protein</fullName>
    </submittedName>
</protein>
<gene>
    <name evidence="3" type="ORF">ACD_78C00434G0005</name>
</gene>
<sequence length="212" mass="24275">MFFHKREYIKNLYLNLLYIRFVHTLLKFVIVMLSIFSAMDVFATEKIVTETEDASIEIASNESTTIVLNNHATTISGVTNNNSVTKEESDDKESSMKSETTEETSSGKQETEEQKKDKEKTINDINTFLIESYKIKIDKILANLNMSLERVTNNNPVAQSKLLEKIRGDISTKIQIINSRNISENRKKILSSVFSYIQENLNTKISHLAQQK</sequence>
<feature type="transmembrane region" description="Helical" evidence="2">
    <location>
        <begin position="12"/>
        <end position="36"/>
    </location>
</feature>
<feature type="compositionally biased region" description="Basic and acidic residues" evidence="1">
    <location>
        <begin position="85"/>
        <end position="100"/>
    </location>
</feature>
<evidence type="ECO:0000256" key="2">
    <source>
        <dbReference type="SAM" id="Phobius"/>
    </source>
</evidence>
<reference evidence="3" key="1">
    <citation type="journal article" date="2012" name="Science">
        <title>Fermentation, hydrogen, and sulfur metabolism in multiple uncultivated bacterial phyla.</title>
        <authorList>
            <person name="Wrighton K.C."/>
            <person name="Thomas B.C."/>
            <person name="Sharon I."/>
            <person name="Miller C.S."/>
            <person name="Castelle C.J."/>
            <person name="VerBerkmoes N.C."/>
            <person name="Wilkins M.J."/>
            <person name="Hettich R.L."/>
            <person name="Lipton M.S."/>
            <person name="Williams K.H."/>
            <person name="Long P.E."/>
            <person name="Banfield J.F."/>
        </authorList>
    </citation>
    <scope>NUCLEOTIDE SEQUENCE [LARGE SCALE GENOMIC DNA]</scope>
</reference>
<evidence type="ECO:0000256" key="1">
    <source>
        <dbReference type="SAM" id="MobiDB-lite"/>
    </source>
</evidence>
<accession>K1XVU4</accession>
<evidence type="ECO:0000313" key="3">
    <source>
        <dbReference type="EMBL" id="EKD29372.1"/>
    </source>
</evidence>
<proteinExistence type="predicted"/>
<keyword evidence="2" id="KW-1133">Transmembrane helix</keyword>
<dbReference type="EMBL" id="AMFJ01034434">
    <property type="protein sequence ID" value="EKD29372.1"/>
    <property type="molecule type" value="Genomic_DNA"/>
</dbReference>
<feature type="region of interest" description="Disordered" evidence="1">
    <location>
        <begin position="77"/>
        <end position="118"/>
    </location>
</feature>
<keyword evidence="2" id="KW-0472">Membrane</keyword>
<name>K1XVU4_9BACT</name>
<feature type="compositionally biased region" description="Basic and acidic residues" evidence="1">
    <location>
        <begin position="109"/>
        <end position="118"/>
    </location>
</feature>
<keyword evidence="2" id="KW-0812">Transmembrane</keyword>
<organism evidence="3">
    <name type="scientific">uncultured bacterium</name>
    <name type="common">gcode 4</name>
    <dbReference type="NCBI Taxonomy" id="1234023"/>
    <lineage>
        <taxon>Bacteria</taxon>
        <taxon>environmental samples</taxon>
    </lineage>
</organism>
<dbReference type="AlphaFoldDB" id="K1XVU4"/>